<evidence type="ECO:0000256" key="3">
    <source>
        <dbReference type="ARBA" id="ARBA00022692"/>
    </source>
</evidence>
<dbReference type="RefSeq" id="WP_307423771.1">
    <property type="nucleotide sequence ID" value="NZ_JAUSVK010000001.1"/>
</dbReference>
<keyword evidence="3 9" id="KW-0812">Transmembrane</keyword>
<evidence type="ECO:0000256" key="4">
    <source>
        <dbReference type="ARBA" id="ARBA00022741"/>
    </source>
</evidence>
<dbReference type="InterPro" id="IPR027417">
    <property type="entry name" value="P-loop_NTPase"/>
</dbReference>
<gene>
    <name evidence="12" type="ORF">J3R73_001238</name>
</gene>
<protein>
    <submittedName>
        <fullName evidence="12">Capsular exopolysaccharide synthesis family protein</fullName>
    </submittedName>
</protein>
<comment type="caution">
    <text evidence="12">The sequence shown here is derived from an EMBL/GenBank/DDBJ whole genome shotgun (WGS) entry which is preliminary data.</text>
</comment>
<evidence type="ECO:0000259" key="11">
    <source>
        <dbReference type="Pfam" id="PF13807"/>
    </source>
</evidence>
<evidence type="ECO:0000256" key="2">
    <source>
        <dbReference type="ARBA" id="ARBA00022475"/>
    </source>
</evidence>
<sequence length="593" mass="63139">MYNPVSPNGVVGFVQDTARQPERAVSLREVGRFLRGSLTAILGGAVVCAVLALAYVLLATPTYLATASLIIDPNKAHTILDNSTQQTDPLDFAQVDSQAQVVQSDAVATIVINKLHLLDDPEFKPSGGGILSYLTSWLKAAPPPLTPEQRAQAAMRYALDVFGGRLDAHRIGQSYLIQATFRSNDADKAALIANAVADAYIEQDLNAKSDALEKGSQWLDQRLAALRGQANDAVRAYEHYKAMGDAQTSSGDASAKLAELQGASETYRQIYETFLQKFTEAVQKVSFPVADARVISAASKPSAPTPKPTLVILFAAVFGAFIGTGVSFARRSMDRGLRSPRQLEQETGLDCLGTVGRLGRPAQKARKKTGPDGAEGATPESPADNERALTVDLRQIKASINAGLIGRKSRCIGIVSVDKGEGATTIASYLSVLYAVSGNRTLLVDGSLENPTVSRNFAPDAEAGLMQVLDDRARLADLVLPQTRSGLFVLPIGKAESAATPGDRIGSEKSALRIDDIRQNFDTIIFDLPALATSPDARAIAPFLDGIVLVATYGRTSAGALSHAAMSLRAIRANPLGVVVNKMSARDRKIWTE</sequence>
<evidence type="ECO:0000259" key="10">
    <source>
        <dbReference type="Pfam" id="PF02706"/>
    </source>
</evidence>
<feature type="transmembrane region" description="Helical" evidence="9">
    <location>
        <begin position="310"/>
        <end position="329"/>
    </location>
</feature>
<evidence type="ECO:0000256" key="1">
    <source>
        <dbReference type="ARBA" id="ARBA00004651"/>
    </source>
</evidence>
<dbReference type="InterPro" id="IPR005702">
    <property type="entry name" value="Wzc-like_C"/>
</dbReference>
<name>A0ABU0FA81_9HYPH</name>
<feature type="region of interest" description="Disordered" evidence="8">
    <location>
        <begin position="360"/>
        <end position="386"/>
    </location>
</feature>
<dbReference type="InterPro" id="IPR017746">
    <property type="entry name" value="Cellulose_synthase_operon_BcsQ"/>
</dbReference>
<dbReference type="Pfam" id="PF06564">
    <property type="entry name" value="CBP_BcsQ"/>
    <property type="match status" value="1"/>
</dbReference>
<accession>A0ABU0FA81</accession>
<evidence type="ECO:0000313" key="12">
    <source>
        <dbReference type="EMBL" id="MDQ0391446.1"/>
    </source>
</evidence>
<organism evidence="12 13">
    <name type="scientific">Labrys monachus</name>
    <dbReference type="NCBI Taxonomy" id="217067"/>
    <lineage>
        <taxon>Bacteria</taxon>
        <taxon>Pseudomonadati</taxon>
        <taxon>Pseudomonadota</taxon>
        <taxon>Alphaproteobacteria</taxon>
        <taxon>Hyphomicrobiales</taxon>
        <taxon>Xanthobacteraceae</taxon>
        <taxon>Labrys</taxon>
    </lineage>
</organism>
<evidence type="ECO:0000256" key="8">
    <source>
        <dbReference type="SAM" id="MobiDB-lite"/>
    </source>
</evidence>
<dbReference type="Pfam" id="PF02706">
    <property type="entry name" value="Wzz"/>
    <property type="match status" value="1"/>
</dbReference>
<dbReference type="InterPro" id="IPR003856">
    <property type="entry name" value="LPS_length_determ_N"/>
</dbReference>
<keyword evidence="6 9" id="KW-1133">Transmembrane helix</keyword>
<keyword evidence="13" id="KW-1185">Reference proteome</keyword>
<dbReference type="InterPro" id="IPR050445">
    <property type="entry name" value="Bact_polysacc_biosynth/exp"/>
</dbReference>
<reference evidence="12 13" key="1">
    <citation type="submission" date="2023-07" db="EMBL/GenBank/DDBJ databases">
        <title>Genomic Encyclopedia of Type Strains, Phase IV (KMG-IV): sequencing the most valuable type-strain genomes for metagenomic binning, comparative biology and taxonomic classification.</title>
        <authorList>
            <person name="Goeker M."/>
        </authorList>
    </citation>
    <scope>NUCLEOTIDE SEQUENCE [LARGE SCALE GENOMIC DNA]</scope>
    <source>
        <strain evidence="12 13">DSM 5896</strain>
    </source>
</reference>
<dbReference type="SUPFAM" id="SSF52540">
    <property type="entry name" value="P-loop containing nucleoside triphosphate hydrolases"/>
    <property type="match status" value="1"/>
</dbReference>
<dbReference type="InterPro" id="IPR032807">
    <property type="entry name" value="GNVR"/>
</dbReference>
<dbReference type="EMBL" id="JAUSVK010000001">
    <property type="protein sequence ID" value="MDQ0391446.1"/>
    <property type="molecule type" value="Genomic_DNA"/>
</dbReference>
<evidence type="ECO:0000256" key="5">
    <source>
        <dbReference type="ARBA" id="ARBA00022840"/>
    </source>
</evidence>
<evidence type="ECO:0000256" key="9">
    <source>
        <dbReference type="SAM" id="Phobius"/>
    </source>
</evidence>
<keyword evidence="7 9" id="KW-0472">Membrane</keyword>
<comment type="subcellular location">
    <subcellularLocation>
        <location evidence="1">Cell membrane</location>
        <topology evidence="1">Multi-pass membrane protein</topology>
    </subcellularLocation>
</comment>
<evidence type="ECO:0000313" key="13">
    <source>
        <dbReference type="Proteomes" id="UP001237448"/>
    </source>
</evidence>
<proteinExistence type="predicted"/>
<dbReference type="PANTHER" id="PTHR32309">
    <property type="entry name" value="TYROSINE-PROTEIN KINASE"/>
    <property type="match status" value="1"/>
</dbReference>
<keyword evidence="4" id="KW-0547">Nucleotide-binding</keyword>
<keyword evidence="5" id="KW-0067">ATP-binding</keyword>
<feature type="domain" description="Polysaccharide chain length determinant N-terminal" evidence="10">
    <location>
        <begin position="25"/>
        <end position="115"/>
    </location>
</feature>
<evidence type="ECO:0000256" key="6">
    <source>
        <dbReference type="ARBA" id="ARBA00022989"/>
    </source>
</evidence>
<feature type="transmembrane region" description="Helical" evidence="9">
    <location>
        <begin position="38"/>
        <end position="58"/>
    </location>
</feature>
<dbReference type="CDD" id="cd05387">
    <property type="entry name" value="BY-kinase"/>
    <property type="match status" value="1"/>
</dbReference>
<feature type="domain" description="Tyrosine-protein kinase G-rich" evidence="11">
    <location>
        <begin position="265"/>
        <end position="331"/>
    </location>
</feature>
<evidence type="ECO:0000256" key="7">
    <source>
        <dbReference type="ARBA" id="ARBA00023136"/>
    </source>
</evidence>
<dbReference type="PANTHER" id="PTHR32309:SF13">
    <property type="entry name" value="FERRIC ENTEROBACTIN TRANSPORT PROTEIN FEPE"/>
    <property type="match status" value="1"/>
</dbReference>
<dbReference type="Proteomes" id="UP001237448">
    <property type="component" value="Unassembled WGS sequence"/>
</dbReference>
<dbReference type="Gene3D" id="3.40.50.300">
    <property type="entry name" value="P-loop containing nucleotide triphosphate hydrolases"/>
    <property type="match status" value="1"/>
</dbReference>
<keyword evidence="2" id="KW-1003">Cell membrane</keyword>
<dbReference type="Pfam" id="PF13807">
    <property type="entry name" value="GNVR"/>
    <property type="match status" value="1"/>
</dbReference>